<reference evidence="1 2" key="1">
    <citation type="submission" date="2020-09" db="EMBL/GenBank/DDBJ databases">
        <title>De no assembly of potato wild relative species, Solanum commersonii.</title>
        <authorList>
            <person name="Cho K."/>
        </authorList>
    </citation>
    <scope>NUCLEOTIDE SEQUENCE [LARGE SCALE GENOMIC DNA]</scope>
    <source>
        <strain evidence="1">LZ3.2</strain>
        <tissue evidence="1">Leaf</tissue>
    </source>
</reference>
<evidence type="ECO:0000313" key="2">
    <source>
        <dbReference type="Proteomes" id="UP000824120"/>
    </source>
</evidence>
<protein>
    <recommendedName>
        <fullName evidence="3">Aminotransferase-like plant mobile domain-containing protein</fullName>
    </recommendedName>
</protein>
<dbReference type="PANTHER" id="PTHR36607">
    <property type="entry name" value="1,2-DIHYDROXY-3-KETO-5-METHYLTHIOPENTENE DIOXYGENASE 4"/>
    <property type="match status" value="1"/>
</dbReference>
<proteinExistence type="predicted"/>
<dbReference type="PANTHER" id="PTHR36607:SF26">
    <property type="entry name" value="AMINOTRANSFERASE-LIKE PLANT MOBILE DOMAIN-CONTAINING PROTEIN"/>
    <property type="match status" value="1"/>
</dbReference>
<dbReference type="EMBL" id="JACXVP010000011">
    <property type="protein sequence ID" value="KAG5576798.1"/>
    <property type="molecule type" value="Genomic_DNA"/>
</dbReference>
<dbReference type="Proteomes" id="UP000824120">
    <property type="component" value="Chromosome 11"/>
</dbReference>
<dbReference type="OrthoDB" id="10463028at2759"/>
<evidence type="ECO:0008006" key="3">
    <source>
        <dbReference type="Google" id="ProtNLM"/>
    </source>
</evidence>
<comment type="caution">
    <text evidence="1">The sequence shown here is derived from an EMBL/GenBank/DDBJ whole genome shotgun (WGS) entry which is preliminary data.</text>
</comment>
<name>A0A9J5WPG7_SOLCO</name>
<dbReference type="AlphaFoldDB" id="A0A9J5WPG7"/>
<organism evidence="1 2">
    <name type="scientific">Solanum commersonii</name>
    <name type="common">Commerson's wild potato</name>
    <name type="synonym">Commerson's nightshade</name>
    <dbReference type="NCBI Taxonomy" id="4109"/>
    <lineage>
        <taxon>Eukaryota</taxon>
        <taxon>Viridiplantae</taxon>
        <taxon>Streptophyta</taxon>
        <taxon>Embryophyta</taxon>
        <taxon>Tracheophyta</taxon>
        <taxon>Spermatophyta</taxon>
        <taxon>Magnoliopsida</taxon>
        <taxon>eudicotyledons</taxon>
        <taxon>Gunneridae</taxon>
        <taxon>Pentapetalae</taxon>
        <taxon>asterids</taxon>
        <taxon>lamiids</taxon>
        <taxon>Solanales</taxon>
        <taxon>Solanaceae</taxon>
        <taxon>Solanoideae</taxon>
        <taxon>Solaneae</taxon>
        <taxon>Solanum</taxon>
    </lineage>
</organism>
<evidence type="ECO:0000313" key="1">
    <source>
        <dbReference type="EMBL" id="KAG5576798.1"/>
    </source>
</evidence>
<keyword evidence="2" id="KW-1185">Reference proteome</keyword>
<accession>A0A9J5WPG7</accession>
<gene>
    <name evidence="1" type="ORF">H5410_056932</name>
</gene>
<sequence>MFTYDHNKKFLQDFYENWRPSTNTISTFVGELSISLWDLRTIGGHPVHGFFYDEFIPLAKELTHKADCVRASVFKGASLLAHGEKFSLAVPTLKAANTTDFEVIDTTLKRKKPSSSSDTSVEKSLGIAPFCSNTSKASILLHEIDSNTSVASRSNMSNVNQEQHRKCLNKTPKDLNSQHSEFAELDAISIDTVIFEDGAADSIMPLSELTHQVKVISCIFL</sequence>